<evidence type="ECO:0000256" key="8">
    <source>
        <dbReference type="ARBA" id="ARBA00022989"/>
    </source>
</evidence>
<evidence type="ECO:0000313" key="13">
    <source>
        <dbReference type="Proteomes" id="UP001630303"/>
    </source>
</evidence>
<dbReference type="SMART" id="SM00387">
    <property type="entry name" value="HATPase_c"/>
    <property type="match status" value="1"/>
</dbReference>
<evidence type="ECO:0000256" key="1">
    <source>
        <dbReference type="ARBA" id="ARBA00000085"/>
    </source>
</evidence>
<dbReference type="CDD" id="cd00082">
    <property type="entry name" value="HisKA"/>
    <property type="match status" value="1"/>
</dbReference>
<gene>
    <name evidence="12" type="ORF">P5G46_14195</name>
</gene>
<evidence type="ECO:0000256" key="6">
    <source>
        <dbReference type="ARBA" id="ARBA00022692"/>
    </source>
</evidence>
<dbReference type="SUPFAM" id="SSF55874">
    <property type="entry name" value="ATPase domain of HSP90 chaperone/DNA topoisomerase II/histidine kinase"/>
    <property type="match status" value="1"/>
</dbReference>
<dbReference type="GO" id="GO:0016301">
    <property type="term" value="F:kinase activity"/>
    <property type="evidence" value="ECO:0007669"/>
    <property type="project" value="UniProtKB-KW"/>
</dbReference>
<dbReference type="SUPFAM" id="SSF47384">
    <property type="entry name" value="Homodimeric domain of signal transducing histidine kinase"/>
    <property type="match status" value="1"/>
</dbReference>
<evidence type="ECO:0000256" key="4">
    <source>
        <dbReference type="ARBA" id="ARBA00022553"/>
    </source>
</evidence>
<evidence type="ECO:0000256" key="10">
    <source>
        <dbReference type="SAM" id="SignalP"/>
    </source>
</evidence>
<dbReference type="PROSITE" id="PS50109">
    <property type="entry name" value="HIS_KIN"/>
    <property type="match status" value="1"/>
</dbReference>
<dbReference type="Pfam" id="PF00512">
    <property type="entry name" value="HisKA"/>
    <property type="match status" value="1"/>
</dbReference>
<proteinExistence type="predicted"/>
<evidence type="ECO:0000256" key="9">
    <source>
        <dbReference type="SAM" id="Phobius"/>
    </source>
</evidence>
<dbReference type="Gene3D" id="3.30.565.10">
    <property type="entry name" value="Histidine kinase-like ATPase, C-terminal domain"/>
    <property type="match status" value="1"/>
</dbReference>
<comment type="subcellular location">
    <subcellularLocation>
        <location evidence="2">Cell membrane</location>
    </subcellularLocation>
</comment>
<dbReference type="InterPro" id="IPR050428">
    <property type="entry name" value="TCS_sensor_his_kinase"/>
</dbReference>
<dbReference type="SMART" id="SM00388">
    <property type="entry name" value="HisKA"/>
    <property type="match status" value="1"/>
</dbReference>
<protein>
    <recommendedName>
        <fullName evidence="3">histidine kinase</fullName>
        <ecNumber evidence="3">2.7.13.3</ecNumber>
    </recommendedName>
</protein>
<sequence length="386" mass="40053">MVLVVVGGVVFAIVSSSIAEASEHALRAATQLDSRKDAASGTFVTIVDTHSGGQIVTSESMPDGLLDTAAIQSVEAGGGDQRSERTVDGRTYALLTTADGDHDRVIQVAIDQHETAEELSRLSAALLVGGVIAVVLSFAASYLMAKRAMRPLADALALQRRFVADASHELRTPLTLLSTRAQLLKRRGQDSLPSDVTDAIEDVVTDTNALTEILDDLLIAADPRSSATQEPVDLVAVADRAIALLADDATARHIELIRTGKSGSVTVTGSPAALLRLVLALCTNALDHAQHAVSITVTASASRAVLTVTDDGPGFDPTIAATAFERFSSSRAGTRTGAPGSGTRHYGLGLALVSEIARRHHGTVAIDHSNSGGTVVCSFPVASSAR</sequence>
<keyword evidence="4" id="KW-0597">Phosphoprotein</keyword>
<dbReference type="PANTHER" id="PTHR45436:SF5">
    <property type="entry name" value="SENSOR HISTIDINE KINASE TRCS"/>
    <property type="match status" value="1"/>
</dbReference>
<keyword evidence="9" id="KW-0472">Membrane</keyword>
<reference evidence="12 13" key="1">
    <citation type="submission" date="2023-03" db="EMBL/GenBank/DDBJ databases">
        <title>MT1 and MT2 Draft Genomes of Novel Species.</title>
        <authorList>
            <person name="Venkateswaran K."/>
        </authorList>
    </citation>
    <scope>NUCLEOTIDE SEQUENCE [LARGE SCALE GENOMIC DNA]</scope>
    <source>
        <strain evidence="12 13">IF8SW-P5</strain>
    </source>
</reference>
<keyword evidence="8 9" id="KW-1133">Transmembrane helix</keyword>
<name>A0ABW9GIP0_9MICO</name>
<dbReference type="RefSeq" id="WP_260026862.1">
    <property type="nucleotide sequence ID" value="NZ_JAROCE010000005.1"/>
</dbReference>
<dbReference type="Pfam" id="PF02518">
    <property type="entry name" value="HATPase_c"/>
    <property type="match status" value="1"/>
</dbReference>
<keyword evidence="10" id="KW-0732">Signal</keyword>
<feature type="signal peptide" evidence="10">
    <location>
        <begin position="1"/>
        <end position="21"/>
    </location>
</feature>
<evidence type="ECO:0000256" key="7">
    <source>
        <dbReference type="ARBA" id="ARBA00022777"/>
    </source>
</evidence>
<accession>A0ABW9GIP0</accession>
<dbReference type="CDD" id="cd00075">
    <property type="entry name" value="HATPase"/>
    <property type="match status" value="1"/>
</dbReference>
<feature type="domain" description="Histidine kinase" evidence="11">
    <location>
        <begin position="165"/>
        <end position="383"/>
    </location>
</feature>
<dbReference type="InterPro" id="IPR005467">
    <property type="entry name" value="His_kinase_dom"/>
</dbReference>
<evidence type="ECO:0000256" key="5">
    <source>
        <dbReference type="ARBA" id="ARBA00022679"/>
    </source>
</evidence>
<comment type="catalytic activity">
    <reaction evidence="1">
        <text>ATP + protein L-histidine = ADP + protein N-phospho-L-histidine.</text>
        <dbReference type="EC" id="2.7.13.3"/>
    </reaction>
</comment>
<dbReference type="InterPro" id="IPR036097">
    <property type="entry name" value="HisK_dim/P_sf"/>
</dbReference>
<dbReference type="EMBL" id="JAROCE010000005">
    <property type="protein sequence ID" value="MFM2721667.1"/>
    <property type="molecule type" value="Genomic_DNA"/>
</dbReference>
<dbReference type="Proteomes" id="UP001630303">
    <property type="component" value="Unassembled WGS sequence"/>
</dbReference>
<dbReference type="InterPro" id="IPR003594">
    <property type="entry name" value="HATPase_dom"/>
</dbReference>
<comment type="caution">
    <text evidence="12">The sequence shown here is derived from an EMBL/GenBank/DDBJ whole genome shotgun (WGS) entry which is preliminary data.</text>
</comment>
<evidence type="ECO:0000256" key="2">
    <source>
        <dbReference type="ARBA" id="ARBA00004236"/>
    </source>
</evidence>
<evidence type="ECO:0000313" key="12">
    <source>
        <dbReference type="EMBL" id="MFM2721667.1"/>
    </source>
</evidence>
<keyword evidence="6 9" id="KW-0812">Transmembrane</keyword>
<evidence type="ECO:0000259" key="11">
    <source>
        <dbReference type="PROSITE" id="PS50109"/>
    </source>
</evidence>
<dbReference type="InterPro" id="IPR003661">
    <property type="entry name" value="HisK_dim/P_dom"/>
</dbReference>
<dbReference type="InterPro" id="IPR036890">
    <property type="entry name" value="HATPase_C_sf"/>
</dbReference>
<dbReference type="PANTHER" id="PTHR45436">
    <property type="entry name" value="SENSOR HISTIDINE KINASE YKOH"/>
    <property type="match status" value="1"/>
</dbReference>
<feature type="chain" id="PRO_5046638660" description="histidine kinase" evidence="10">
    <location>
        <begin position="22"/>
        <end position="386"/>
    </location>
</feature>
<evidence type="ECO:0000256" key="3">
    <source>
        <dbReference type="ARBA" id="ARBA00012438"/>
    </source>
</evidence>
<organism evidence="12 13">
    <name type="scientific">Microbacterium mcarthurae</name>
    <dbReference type="NCBI Taxonomy" id="3035918"/>
    <lineage>
        <taxon>Bacteria</taxon>
        <taxon>Bacillati</taxon>
        <taxon>Actinomycetota</taxon>
        <taxon>Actinomycetes</taxon>
        <taxon>Micrococcales</taxon>
        <taxon>Microbacteriaceae</taxon>
        <taxon>Microbacterium</taxon>
    </lineage>
</organism>
<keyword evidence="13" id="KW-1185">Reference proteome</keyword>
<keyword evidence="7 12" id="KW-0418">Kinase</keyword>
<dbReference type="Gene3D" id="1.10.287.130">
    <property type="match status" value="1"/>
</dbReference>
<keyword evidence="5" id="KW-0808">Transferase</keyword>
<dbReference type="EC" id="2.7.13.3" evidence="3"/>
<feature type="transmembrane region" description="Helical" evidence="9">
    <location>
        <begin position="122"/>
        <end position="143"/>
    </location>
</feature>